<comment type="caution">
    <text evidence="3">The sequence shown here is derived from an EMBL/GenBank/DDBJ whole genome shotgun (WGS) entry which is preliminary data.</text>
</comment>
<name>A0AAP2G505_9BACT</name>
<gene>
    <name evidence="3" type="ORF">KI659_11250</name>
</gene>
<organism evidence="3 4">
    <name type="scientific">Litoribacter ruber</name>
    <dbReference type="NCBI Taxonomy" id="702568"/>
    <lineage>
        <taxon>Bacteria</taxon>
        <taxon>Pseudomonadati</taxon>
        <taxon>Bacteroidota</taxon>
        <taxon>Cytophagia</taxon>
        <taxon>Cytophagales</taxon>
        <taxon>Cyclobacteriaceae</taxon>
        <taxon>Litoribacter</taxon>
    </lineage>
</organism>
<feature type="compositionally biased region" description="Low complexity" evidence="1">
    <location>
        <begin position="183"/>
        <end position="199"/>
    </location>
</feature>
<dbReference type="Proteomes" id="UP001319104">
    <property type="component" value="Unassembled WGS sequence"/>
</dbReference>
<protein>
    <submittedName>
        <fullName evidence="3">Energy transducer TonB</fullName>
    </submittedName>
</protein>
<accession>A0AAP2G505</accession>
<evidence type="ECO:0000256" key="2">
    <source>
        <dbReference type="SAM" id="Phobius"/>
    </source>
</evidence>
<reference evidence="3 4" key="1">
    <citation type="submission" date="2021-05" db="EMBL/GenBank/DDBJ databases">
        <authorList>
            <person name="Zhang Z.D."/>
            <person name="Osman G."/>
        </authorList>
    </citation>
    <scope>NUCLEOTIDE SEQUENCE [LARGE SCALE GENOMIC DNA]</scope>
    <source>
        <strain evidence="3 4">KCTC 32217</strain>
    </source>
</reference>
<keyword evidence="2" id="KW-0472">Membrane</keyword>
<feature type="compositionally biased region" description="Polar residues" evidence="1">
    <location>
        <begin position="110"/>
        <end position="122"/>
    </location>
</feature>
<feature type="compositionally biased region" description="Basic and acidic residues" evidence="1">
    <location>
        <begin position="154"/>
        <end position="172"/>
    </location>
</feature>
<dbReference type="RefSeq" id="WP_213945437.1">
    <property type="nucleotide sequence ID" value="NZ_JAHBGI010000002.1"/>
</dbReference>
<feature type="compositionally biased region" description="Polar residues" evidence="1">
    <location>
        <begin position="61"/>
        <end position="70"/>
    </location>
</feature>
<keyword evidence="4" id="KW-1185">Reference proteome</keyword>
<feature type="compositionally biased region" description="Low complexity" evidence="1">
    <location>
        <begin position="100"/>
        <end position="109"/>
    </location>
</feature>
<feature type="compositionally biased region" description="Basic and acidic residues" evidence="1">
    <location>
        <begin position="128"/>
        <end position="145"/>
    </location>
</feature>
<sequence>MAYWDLSKDEADSNKKALIITIILNVLLLVAIYFIVVWRPQVPPIPQFGLELSLGFTDMGSGTTQTTAPPSESEVVRQEAPAPGEVTQQPTQPATPAPQPETKTAKPAPSQSQTTFETQSKVASPLKGGEKTTEANKESTAKAKSDQPVTQPQKAEDEKTVKQAEETPKIDQRAIFGAGGSTGSSQQQSAGSNQGTSNQRGDEGNPQGSVDGRALMQSGTGNAGSGAGYNLELAGWDFASKPNIKDQVSSRNGRIVFRITIDDSGKIVQAIPLEYNVSNDVLAYYRTVVNQLTFKRQSGNPSAEYSTGKITFVIQVD</sequence>
<dbReference type="AlphaFoldDB" id="A0AAP2G505"/>
<keyword evidence="2" id="KW-1133">Transmembrane helix</keyword>
<keyword evidence="2" id="KW-0812">Transmembrane</keyword>
<feature type="region of interest" description="Disordered" evidence="1">
    <location>
        <begin position="61"/>
        <end position="221"/>
    </location>
</feature>
<proteinExistence type="predicted"/>
<feature type="transmembrane region" description="Helical" evidence="2">
    <location>
        <begin position="17"/>
        <end position="38"/>
    </location>
</feature>
<evidence type="ECO:0000256" key="1">
    <source>
        <dbReference type="SAM" id="MobiDB-lite"/>
    </source>
</evidence>
<dbReference type="EMBL" id="JAHCMY010000005">
    <property type="protein sequence ID" value="MBS9524586.1"/>
    <property type="molecule type" value="Genomic_DNA"/>
</dbReference>
<evidence type="ECO:0000313" key="3">
    <source>
        <dbReference type="EMBL" id="MBS9524586.1"/>
    </source>
</evidence>
<evidence type="ECO:0000313" key="4">
    <source>
        <dbReference type="Proteomes" id="UP001319104"/>
    </source>
</evidence>